<organism evidence="2 3">
    <name type="scientific">Eumeta variegata</name>
    <name type="common">Bagworm moth</name>
    <name type="synonym">Eumeta japonica</name>
    <dbReference type="NCBI Taxonomy" id="151549"/>
    <lineage>
        <taxon>Eukaryota</taxon>
        <taxon>Metazoa</taxon>
        <taxon>Ecdysozoa</taxon>
        <taxon>Arthropoda</taxon>
        <taxon>Hexapoda</taxon>
        <taxon>Insecta</taxon>
        <taxon>Pterygota</taxon>
        <taxon>Neoptera</taxon>
        <taxon>Endopterygota</taxon>
        <taxon>Lepidoptera</taxon>
        <taxon>Glossata</taxon>
        <taxon>Ditrysia</taxon>
        <taxon>Tineoidea</taxon>
        <taxon>Psychidae</taxon>
        <taxon>Oiketicinae</taxon>
        <taxon>Eumeta</taxon>
    </lineage>
</organism>
<evidence type="ECO:0000313" key="2">
    <source>
        <dbReference type="EMBL" id="GBP29852.1"/>
    </source>
</evidence>
<dbReference type="EMBL" id="BGZK01000225">
    <property type="protein sequence ID" value="GBP29852.1"/>
    <property type="molecule type" value="Genomic_DNA"/>
</dbReference>
<protein>
    <submittedName>
        <fullName evidence="2">Uncharacterized protein</fullName>
    </submittedName>
</protein>
<name>A0A4C1UV37_EUMVA</name>
<feature type="region of interest" description="Disordered" evidence="1">
    <location>
        <begin position="114"/>
        <end position="138"/>
    </location>
</feature>
<dbReference type="Proteomes" id="UP000299102">
    <property type="component" value="Unassembled WGS sequence"/>
</dbReference>
<feature type="compositionally biased region" description="Basic and acidic residues" evidence="1">
    <location>
        <begin position="127"/>
        <end position="138"/>
    </location>
</feature>
<keyword evidence="3" id="KW-1185">Reference proteome</keyword>
<evidence type="ECO:0000256" key="1">
    <source>
        <dbReference type="SAM" id="MobiDB-lite"/>
    </source>
</evidence>
<accession>A0A4C1UV37</accession>
<gene>
    <name evidence="2" type="ORF">EVAR_20181_1</name>
</gene>
<comment type="caution">
    <text evidence="2">The sequence shown here is derived from an EMBL/GenBank/DDBJ whole genome shotgun (WGS) entry which is preliminary data.</text>
</comment>
<reference evidence="2 3" key="1">
    <citation type="journal article" date="2019" name="Commun. Biol.">
        <title>The bagworm genome reveals a unique fibroin gene that provides high tensile strength.</title>
        <authorList>
            <person name="Kono N."/>
            <person name="Nakamura H."/>
            <person name="Ohtoshi R."/>
            <person name="Tomita M."/>
            <person name="Numata K."/>
            <person name="Arakawa K."/>
        </authorList>
    </citation>
    <scope>NUCLEOTIDE SEQUENCE [LARGE SCALE GENOMIC DNA]</scope>
</reference>
<proteinExistence type="predicted"/>
<dbReference type="AlphaFoldDB" id="A0A4C1UV37"/>
<evidence type="ECO:0000313" key="3">
    <source>
        <dbReference type="Proteomes" id="UP000299102"/>
    </source>
</evidence>
<sequence length="138" mass="14586">MFRGRATPWGGARVPPRYCAVGLCDAATNSRSLTHPKRITVPKTVTRNVADGRPLIATIRNARGPGRRSQCIKSSIVRAGADNGVTHALRQCAPAEVAYGRIIVVVGARARVPGDGNGHANGVASVDRPRRQESAVDV</sequence>